<dbReference type="SMART" id="SM00220">
    <property type="entry name" value="S_TKc"/>
    <property type="match status" value="1"/>
</dbReference>
<dbReference type="Proteomes" id="UP001056012">
    <property type="component" value="Chromosome 5"/>
</dbReference>
<protein>
    <recommendedName>
        <fullName evidence="1">Protein kinase domain-containing protein</fullName>
    </recommendedName>
</protein>
<dbReference type="SUPFAM" id="SSF48403">
    <property type="entry name" value="Ankyrin repeat"/>
    <property type="match status" value="1"/>
</dbReference>
<sequence length="811" mass="92728">MSDLMSLYEVLRREAERGAHGFVSTTALKNIVTKKEVQGYFECPENAEAASRDRLTEFFSSKALKLFAVFIYANLPQYLHELYEAQTTDEILPIGSESCLHIKDEAHVRVLRRSQWILAPFWNTTVHLEPPDDVEVKSLFKNVQPQPSGIDSSSFGRLEQVQIADGHVEGWPPGQLFAKKTVMIDNDDYGRKEKVVKREAMTLRRRKHEYIIPIVLSYTEPWRSSDTAAPSEITIVTICPWFNCSMQRFLDKGVSWINDDTPKVLLRQKLYEFVYQVLQGLAHLHKPHEDEMWTCHHDLKPANILMDENKAILADFGMAHLRLVKDGSGATSTKALGTREYCPPETFDEKGYRVLPKNHGRAFDMWSIGCIMVEMAVIVCYGWKGSELQKFRNERSNLERSSRPFPVHMDGHVMSDGMKVAYYNSIPVVDRWLERLQDHNLEDKTEPWKLVRYLRLAVGMLRSEPSARVFSWEAVLDFYDILHPDAKDSDRISMAKEFVQVPHSSQTGSSLAETPLHRAAKNGDFCRVVCLVDADWKVEDTDINNKTPIALAREAGHDLIVSYLEIKRVKRDHAPSSLLPTSYVHEVEMDRRGFSIKTVESEPPPPSIWGSTIPQPEALEIPEEAKNELQDFLEGKATMLYFYDYEEDQSEWLHSAAHILAYMLKHEGSHVIVLDISDYHTSTGEDIFADFGRNLLKCFTFLSSKDLVSNVQDLRHLLEQYGPLPKPIAVIMLGLEDCFPTTHIMEMISFILGRCVEDGNGLITFKTFLASEDRLVEIESMIPSQRGIDLGGMRGYVEMWGDDLDSESRQR</sequence>
<organism evidence="2 3">
    <name type="scientific">Curvularia clavata</name>
    <dbReference type="NCBI Taxonomy" id="95742"/>
    <lineage>
        <taxon>Eukaryota</taxon>
        <taxon>Fungi</taxon>
        <taxon>Dikarya</taxon>
        <taxon>Ascomycota</taxon>
        <taxon>Pezizomycotina</taxon>
        <taxon>Dothideomycetes</taxon>
        <taxon>Pleosporomycetidae</taxon>
        <taxon>Pleosporales</taxon>
        <taxon>Pleosporineae</taxon>
        <taxon>Pleosporaceae</taxon>
        <taxon>Curvularia</taxon>
    </lineage>
</organism>
<evidence type="ECO:0000313" key="2">
    <source>
        <dbReference type="EMBL" id="USP79461.1"/>
    </source>
</evidence>
<dbReference type="VEuPathDB" id="FungiDB:yc1106_06735"/>
<dbReference type="AlphaFoldDB" id="A0A9Q9DVI3"/>
<dbReference type="GO" id="GO:0004674">
    <property type="term" value="F:protein serine/threonine kinase activity"/>
    <property type="evidence" value="ECO:0007669"/>
    <property type="project" value="TreeGrafter"/>
</dbReference>
<dbReference type="InterPro" id="IPR036770">
    <property type="entry name" value="Ankyrin_rpt-contain_sf"/>
</dbReference>
<evidence type="ECO:0000313" key="3">
    <source>
        <dbReference type="Proteomes" id="UP001056012"/>
    </source>
</evidence>
<name>A0A9Q9DVI3_CURCL</name>
<feature type="domain" description="Protein kinase" evidence="1">
    <location>
        <begin position="144"/>
        <end position="486"/>
    </location>
</feature>
<dbReference type="Pfam" id="PF00069">
    <property type="entry name" value="Pkinase"/>
    <property type="match status" value="1"/>
</dbReference>
<dbReference type="InterPro" id="IPR053235">
    <property type="entry name" value="Ser_Thr_kinase"/>
</dbReference>
<accession>A0A9Q9DVI3</accession>
<dbReference type="CDD" id="cd00180">
    <property type="entry name" value="PKc"/>
    <property type="match status" value="1"/>
</dbReference>
<dbReference type="GO" id="GO:0005737">
    <property type="term" value="C:cytoplasm"/>
    <property type="evidence" value="ECO:0007669"/>
    <property type="project" value="TreeGrafter"/>
</dbReference>
<dbReference type="SUPFAM" id="SSF56112">
    <property type="entry name" value="Protein kinase-like (PK-like)"/>
    <property type="match status" value="1"/>
</dbReference>
<dbReference type="InterPro" id="IPR011009">
    <property type="entry name" value="Kinase-like_dom_sf"/>
</dbReference>
<dbReference type="PROSITE" id="PS50011">
    <property type="entry name" value="PROTEIN_KINASE_DOM"/>
    <property type="match status" value="1"/>
</dbReference>
<gene>
    <name evidence="2" type="ORF">yc1106_06735</name>
</gene>
<dbReference type="InterPro" id="IPR000719">
    <property type="entry name" value="Prot_kinase_dom"/>
</dbReference>
<dbReference type="OrthoDB" id="4062651at2759"/>
<dbReference type="Gene3D" id="1.25.40.20">
    <property type="entry name" value="Ankyrin repeat-containing domain"/>
    <property type="match status" value="1"/>
</dbReference>
<dbReference type="Gene3D" id="1.10.510.10">
    <property type="entry name" value="Transferase(Phosphotransferase) domain 1"/>
    <property type="match status" value="1"/>
</dbReference>
<dbReference type="PANTHER" id="PTHR24361">
    <property type="entry name" value="MITOGEN-ACTIVATED KINASE KINASE KINASE"/>
    <property type="match status" value="1"/>
</dbReference>
<keyword evidence="3" id="KW-1185">Reference proteome</keyword>
<dbReference type="GO" id="GO:0005524">
    <property type="term" value="F:ATP binding"/>
    <property type="evidence" value="ECO:0007669"/>
    <property type="project" value="InterPro"/>
</dbReference>
<evidence type="ECO:0000259" key="1">
    <source>
        <dbReference type="PROSITE" id="PS50011"/>
    </source>
</evidence>
<proteinExistence type="predicted"/>
<reference evidence="2" key="1">
    <citation type="submission" date="2021-12" db="EMBL/GenBank/DDBJ databases">
        <title>Curvularia clavata genome.</title>
        <authorList>
            <person name="Cao Y."/>
        </authorList>
    </citation>
    <scope>NUCLEOTIDE SEQUENCE</scope>
    <source>
        <strain evidence="2">Yc1106</strain>
    </source>
</reference>
<dbReference type="EMBL" id="CP089278">
    <property type="protein sequence ID" value="USP79461.1"/>
    <property type="molecule type" value="Genomic_DNA"/>
</dbReference>